<comment type="caution">
    <text evidence="1">The sequence shown here is derived from an EMBL/GenBank/DDBJ whole genome shotgun (WGS) entry which is preliminary data.</text>
</comment>
<keyword evidence="2" id="KW-1185">Reference proteome</keyword>
<dbReference type="EMBL" id="CAJVQC010105917">
    <property type="protein sequence ID" value="CAG8833227.1"/>
    <property type="molecule type" value="Genomic_DNA"/>
</dbReference>
<reference evidence="1" key="1">
    <citation type="submission" date="2021-06" db="EMBL/GenBank/DDBJ databases">
        <authorList>
            <person name="Kallberg Y."/>
            <person name="Tangrot J."/>
            <person name="Rosling A."/>
        </authorList>
    </citation>
    <scope>NUCLEOTIDE SEQUENCE</scope>
    <source>
        <strain evidence="1">MA461A</strain>
    </source>
</reference>
<name>A0ACA9SB58_9GLOM</name>
<sequence length="110" mass="12793">VPSTSYISSICASPEFATYQTDNKDLQPRIIIHMLGDGVLENKNYQTWMKKFGPNTEQYCSQRIIFNSIAESQLKLSMIDEDRFRVPYYSNQPEKLLDSILILFFKCVNI</sequence>
<protein>
    <submittedName>
        <fullName evidence="1">30999_t:CDS:1</fullName>
    </submittedName>
</protein>
<feature type="non-terminal residue" evidence="1">
    <location>
        <position position="1"/>
    </location>
</feature>
<dbReference type="Proteomes" id="UP000789920">
    <property type="component" value="Unassembled WGS sequence"/>
</dbReference>
<proteinExistence type="predicted"/>
<evidence type="ECO:0000313" key="2">
    <source>
        <dbReference type="Proteomes" id="UP000789920"/>
    </source>
</evidence>
<organism evidence="1 2">
    <name type="scientific">Racocetra persica</name>
    <dbReference type="NCBI Taxonomy" id="160502"/>
    <lineage>
        <taxon>Eukaryota</taxon>
        <taxon>Fungi</taxon>
        <taxon>Fungi incertae sedis</taxon>
        <taxon>Mucoromycota</taxon>
        <taxon>Glomeromycotina</taxon>
        <taxon>Glomeromycetes</taxon>
        <taxon>Diversisporales</taxon>
        <taxon>Gigasporaceae</taxon>
        <taxon>Racocetra</taxon>
    </lineage>
</organism>
<gene>
    <name evidence="1" type="ORF">RPERSI_LOCUS28752</name>
</gene>
<accession>A0ACA9SB58</accession>
<evidence type="ECO:0000313" key="1">
    <source>
        <dbReference type="EMBL" id="CAG8833227.1"/>
    </source>
</evidence>